<proteinExistence type="predicted"/>
<protein>
    <submittedName>
        <fullName evidence="1">Uncharacterized protein</fullName>
    </submittedName>
</protein>
<accession>A0A0F8XU76</accession>
<comment type="caution">
    <text evidence="1">The sequence shown here is derived from an EMBL/GenBank/DDBJ whole genome shotgun (WGS) entry which is preliminary data.</text>
</comment>
<dbReference type="EMBL" id="LAZR01057237">
    <property type="protein sequence ID" value="KKK72478.1"/>
    <property type="molecule type" value="Genomic_DNA"/>
</dbReference>
<organism evidence="1">
    <name type="scientific">marine sediment metagenome</name>
    <dbReference type="NCBI Taxonomy" id="412755"/>
    <lineage>
        <taxon>unclassified sequences</taxon>
        <taxon>metagenomes</taxon>
        <taxon>ecological metagenomes</taxon>
    </lineage>
</organism>
<dbReference type="AlphaFoldDB" id="A0A0F8XU76"/>
<evidence type="ECO:0000313" key="1">
    <source>
        <dbReference type="EMBL" id="KKK72478.1"/>
    </source>
</evidence>
<sequence length="85" mass="9330">MAVGDYSAILTHGWFPEDGLVPGPVEVFIHGWYRGVEVVIITSAPNIITFVANSARGYTFIANSAREYTFEAKSAKTYIFPVDEG</sequence>
<gene>
    <name evidence="1" type="ORF">LCGC14_2903460</name>
</gene>
<reference evidence="1" key="1">
    <citation type="journal article" date="2015" name="Nature">
        <title>Complex archaea that bridge the gap between prokaryotes and eukaryotes.</title>
        <authorList>
            <person name="Spang A."/>
            <person name="Saw J.H."/>
            <person name="Jorgensen S.L."/>
            <person name="Zaremba-Niedzwiedzka K."/>
            <person name="Martijn J."/>
            <person name="Lind A.E."/>
            <person name="van Eijk R."/>
            <person name="Schleper C."/>
            <person name="Guy L."/>
            <person name="Ettema T.J."/>
        </authorList>
    </citation>
    <scope>NUCLEOTIDE SEQUENCE</scope>
</reference>
<name>A0A0F8XU76_9ZZZZ</name>